<evidence type="ECO:0000256" key="3">
    <source>
        <dbReference type="ARBA" id="ARBA00022448"/>
    </source>
</evidence>
<proteinExistence type="inferred from homology"/>
<evidence type="ECO:0000256" key="1">
    <source>
        <dbReference type="ARBA" id="ARBA00004448"/>
    </source>
</evidence>
<dbReference type="GO" id="GO:0005743">
    <property type="term" value="C:mitochondrial inner membrane"/>
    <property type="evidence" value="ECO:0007669"/>
    <property type="project" value="UniProtKB-SubCell"/>
</dbReference>
<sequence length="155" mass="16775">MNVEHSNSNMVATAKNADEGRGHHYRTLELSIKKSGVASVGALLTSLLVRHAYVASFPHTLEVAKTRLQAQGPAATVVTANTSTVNYCHCTHFQFSNGLMDHMICKQNSQLFVDATTKRIPIACPVHTPTPVQLRGTMHALSHIVRSEGIGALYA</sequence>
<name>A0A6A5AED3_APHAT</name>
<accession>A0A6A5AED3</accession>
<evidence type="ECO:0000256" key="6">
    <source>
        <dbReference type="ARBA" id="ARBA00022792"/>
    </source>
</evidence>
<dbReference type="PANTHER" id="PTHR45760:SF2">
    <property type="entry name" value="FI19922P1-RELATED"/>
    <property type="match status" value="1"/>
</dbReference>
<gene>
    <name evidence="10" type="ORF">AaE_008675</name>
</gene>
<dbReference type="AlphaFoldDB" id="A0A6A5AED3"/>
<dbReference type="GO" id="GO:1990542">
    <property type="term" value="P:mitochondrial transmembrane transport"/>
    <property type="evidence" value="ECO:0007669"/>
    <property type="project" value="InterPro"/>
</dbReference>
<comment type="similarity">
    <text evidence="2">Belongs to the mitochondrial carrier (TC 2.A.29) family.</text>
</comment>
<evidence type="ECO:0000256" key="5">
    <source>
        <dbReference type="ARBA" id="ARBA00022737"/>
    </source>
</evidence>
<comment type="caution">
    <text evidence="10">The sequence shown here is derived from an EMBL/GenBank/DDBJ whole genome shotgun (WGS) entry which is preliminary data.</text>
</comment>
<keyword evidence="5" id="KW-0677">Repeat</keyword>
<comment type="subcellular location">
    <subcellularLocation>
        <location evidence="1">Mitochondrion inner membrane</location>
        <topology evidence="1">Multi-pass membrane protein</topology>
    </subcellularLocation>
</comment>
<keyword evidence="8" id="KW-0496">Mitochondrion</keyword>
<evidence type="ECO:0000256" key="7">
    <source>
        <dbReference type="ARBA" id="ARBA00022989"/>
    </source>
</evidence>
<dbReference type="VEuPathDB" id="FungiDB:H257_00766"/>
<evidence type="ECO:0000256" key="9">
    <source>
        <dbReference type="ARBA" id="ARBA00023136"/>
    </source>
</evidence>
<dbReference type="EMBL" id="VJMI01014516">
    <property type="protein sequence ID" value="KAF0741261.1"/>
    <property type="molecule type" value="Genomic_DNA"/>
</dbReference>
<evidence type="ECO:0000256" key="8">
    <source>
        <dbReference type="ARBA" id="ARBA00023128"/>
    </source>
</evidence>
<evidence type="ECO:0000313" key="10">
    <source>
        <dbReference type="EMBL" id="KAF0741261.1"/>
    </source>
</evidence>
<dbReference type="InterPro" id="IPR045315">
    <property type="entry name" value="Mtm1-like"/>
</dbReference>
<keyword evidence="3" id="KW-0813">Transport</keyword>
<evidence type="ECO:0000313" key="11">
    <source>
        <dbReference type="Proteomes" id="UP000469452"/>
    </source>
</evidence>
<protein>
    <submittedName>
        <fullName evidence="10">Uncharacterized protein</fullName>
    </submittedName>
</protein>
<dbReference type="InterPro" id="IPR023395">
    <property type="entry name" value="MCP_dom_sf"/>
</dbReference>
<keyword evidence="6" id="KW-0999">Mitochondrion inner membrane</keyword>
<dbReference type="Gene3D" id="1.50.40.10">
    <property type="entry name" value="Mitochondrial carrier domain"/>
    <property type="match status" value="1"/>
</dbReference>
<dbReference type="Proteomes" id="UP000469452">
    <property type="component" value="Unassembled WGS sequence"/>
</dbReference>
<feature type="non-terminal residue" evidence="10">
    <location>
        <position position="155"/>
    </location>
</feature>
<keyword evidence="7" id="KW-1133">Transmembrane helix</keyword>
<keyword evidence="9" id="KW-0472">Membrane</keyword>
<keyword evidence="4" id="KW-0812">Transmembrane</keyword>
<evidence type="ECO:0000256" key="2">
    <source>
        <dbReference type="ARBA" id="ARBA00006375"/>
    </source>
</evidence>
<dbReference type="SUPFAM" id="SSF103506">
    <property type="entry name" value="Mitochondrial carrier"/>
    <property type="match status" value="1"/>
</dbReference>
<dbReference type="PANTHER" id="PTHR45760">
    <property type="entry name" value="FI19922P1-RELATED"/>
    <property type="match status" value="1"/>
</dbReference>
<organism evidence="10 11">
    <name type="scientific">Aphanomyces astaci</name>
    <name type="common">Crayfish plague agent</name>
    <dbReference type="NCBI Taxonomy" id="112090"/>
    <lineage>
        <taxon>Eukaryota</taxon>
        <taxon>Sar</taxon>
        <taxon>Stramenopiles</taxon>
        <taxon>Oomycota</taxon>
        <taxon>Saprolegniomycetes</taxon>
        <taxon>Saprolegniales</taxon>
        <taxon>Verrucalvaceae</taxon>
        <taxon>Aphanomyces</taxon>
    </lineage>
</organism>
<reference evidence="10 11" key="1">
    <citation type="submission" date="2019-06" db="EMBL/GenBank/DDBJ databases">
        <title>Genomics analysis of Aphanomyces spp. identifies a new class of oomycete effector associated with host adaptation.</title>
        <authorList>
            <person name="Gaulin E."/>
        </authorList>
    </citation>
    <scope>NUCLEOTIDE SEQUENCE [LARGE SCALE GENOMIC DNA]</scope>
    <source>
        <strain evidence="10 11">E</strain>
    </source>
</reference>
<evidence type="ECO:0000256" key="4">
    <source>
        <dbReference type="ARBA" id="ARBA00022692"/>
    </source>
</evidence>